<dbReference type="PANTHER" id="PTHR30217:SF10">
    <property type="entry name" value="23S RRNA 5-HYDROXYCYTIDINE C2501 SYNTHASE"/>
    <property type="match status" value="1"/>
</dbReference>
<accession>A0ABV1G3S0</accession>
<reference evidence="2 3" key="1">
    <citation type="submission" date="2024-03" db="EMBL/GenBank/DDBJ databases">
        <title>Human intestinal bacterial collection.</title>
        <authorList>
            <person name="Pauvert C."/>
            <person name="Hitch T.C.A."/>
            <person name="Clavel T."/>
        </authorList>
    </citation>
    <scope>NUCLEOTIDE SEQUENCE [LARGE SCALE GENOMIC DNA]</scope>
    <source>
        <strain evidence="2 3">CLA-AA-H192</strain>
    </source>
</reference>
<dbReference type="Pfam" id="PF01136">
    <property type="entry name" value="Peptidase_U32"/>
    <property type="match status" value="2"/>
</dbReference>
<dbReference type="Proteomes" id="UP001491552">
    <property type="component" value="Unassembled WGS sequence"/>
</dbReference>
<dbReference type="PANTHER" id="PTHR30217">
    <property type="entry name" value="PEPTIDASE U32 FAMILY"/>
    <property type="match status" value="1"/>
</dbReference>
<dbReference type="InterPro" id="IPR020988">
    <property type="entry name" value="Pept_U32_collagenase"/>
</dbReference>
<dbReference type="PROSITE" id="PS01276">
    <property type="entry name" value="PEPTIDASE_U32"/>
    <property type="match status" value="1"/>
</dbReference>
<organism evidence="2 3">
    <name type="scientific">Faecousia intestinalis</name>
    <dbReference type="NCBI Taxonomy" id="3133167"/>
    <lineage>
        <taxon>Bacteria</taxon>
        <taxon>Bacillati</taxon>
        <taxon>Bacillota</taxon>
        <taxon>Clostridia</taxon>
        <taxon>Eubacteriales</taxon>
        <taxon>Oscillospiraceae</taxon>
        <taxon>Faecousia</taxon>
    </lineage>
</organism>
<dbReference type="InterPro" id="IPR051454">
    <property type="entry name" value="RNA/ubiquinone_mod_enzymes"/>
</dbReference>
<keyword evidence="3" id="KW-1185">Reference proteome</keyword>
<evidence type="ECO:0000259" key="1">
    <source>
        <dbReference type="Pfam" id="PF12392"/>
    </source>
</evidence>
<dbReference type="Pfam" id="PF12392">
    <property type="entry name" value="DUF3656"/>
    <property type="match status" value="1"/>
</dbReference>
<evidence type="ECO:0000313" key="2">
    <source>
        <dbReference type="EMBL" id="MEQ2510071.1"/>
    </source>
</evidence>
<dbReference type="RefSeq" id="WP_349134774.1">
    <property type="nucleotide sequence ID" value="NZ_JBBMFF010000115.1"/>
</dbReference>
<proteinExistence type="predicted"/>
<protein>
    <submittedName>
        <fullName evidence="2">U32 family peptidase</fullName>
    </submittedName>
</protein>
<evidence type="ECO:0000313" key="3">
    <source>
        <dbReference type="Proteomes" id="UP001491552"/>
    </source>
</evidence>
<name>A0ABV1G3S0_9FIRM</name>
<feature type="domain" description="Peptidase U32 collagenase" evidence="1">
    <location>
        <begin position="299"/>
        <end position="411"/>
    </location>
</feature>
<dbReference type="InterPro" id="IPR001539">
    <property type="entry name" value="Peptidase_U32"/>
</dbReference>
<gene>
    <name evidence="2" type="ORF">WMO66_02205</name>
</gene>
<comment type="caution">
    <text evidence="2">The sequence shown here is derived from an EMBL/GenBank/DDBJ whole genome shotgun (WGS) entry which is preliminary data.</text>
</comment>
<sequence length="692" mass="75807">MLELLSPAGSLDALHAAVCNGADAVYLGAEGFNARAGARNFTLDELPEAVRYCHVRGVRVYLTLNTLVTDRELPKVAEHITAAARAGVDALIVQDLGVAALSRQIAPQLALHASTQLTVHSLEGVRELAALGFSCVVLSRELPREEIAYICRNSPVRIEVFAHGALCMCYSGQCYMSAVIGRRSGNRGQCAQPCRLPYGYGRFENRYPMSLKDNCLIRYLGELARMGVASLKLEGRMKRPEYVAIVTGIYRAALDGREVRSSDLSALRVAFSREGFTEGYYLGRTGPQMFGTRQPERPDRELLAAARATYENLEPQRVPVDFYAIVAHGQNAMLAVQDADGHICQTQGAVPQDAERRALTQDELAARLSKTGGTPYAARSVRSVVDPGLTLPAAEINRMRREVLAHLSAVRARRPAPQLLSYRALPPVLGTRAAPVFTVSVLSAEQITGRLLRLKPAVLYVPLSEIAARPDFFRSLAARQTLAVVLPRIVWDSETRRLLDALDLAASLGIRRALTGNVGQLSLLRSRGMEAAGDFGLNLTNSRAASELRDLGLCSLTASFELTLPQLRDLSKPLPTEMLVYGRLPLMLTENCLIRNRTGECSCGAGPVKLIDRKGEEFRIVRDCGTCRSVVLNGKKLYLLDKREDLRRFGLWALRLSFTTENPGEIDTVLSNLNAPFDPGACTRGLYYRGVE</sequence>
<dbReference type="EMBL" id="JBBMFF010000115">
    <property type="protein sequence ID" value="MEQ2510071.1"/>
    <property type="molecule type" value="Genomic_DNA"/>
</dbReference>